<evidence type="ECO:0000256" key="2">
    <source>
        <dbReference type="SAM" id="SignalP"/>
    </source>
</evidence>
<comment type="caution">
    <text evidence="4">The sequence shown here is derived from an EMBL/GenBank/DDBJ whole genome shotgun (WGS) entry which is preliminary data.</text>
</comment>
<organism evidence="4 5">
    <name type="scientific">Actinotalea soli</name>
    <dbReference type="NCBI Taxonomy" id="2819234"/>
    <lineage>
        <taxon>Bacteria</taxon>
        <taxon>Bacillati</taxon>
        <taxon>Actinomycetota</taxon>
        <taxon>Actinomycetes</taxon>
        <taxon>Micrococcales</taxon>
        <taxon>Cellulomonadaceae</taxon>
        <taxon>Actinotalea</taxon>
    </lineage>
</organism>
<reference evidence="4" key="1">
    <citation type="submission" date="2021-03" db="EMBL/GenBank/DDBJ databases">
        <title>Actinotalea soli sp. nov., isolated from soil.</title>
        <authorList>
            <person name="Ping W."/>
            <person name="Zhang J."/>
        </authorList>
    </citation>
    <scope>NUCLEOTIDE SEQUENCE</scope>
    <source>
        <strain evidence="4">BY-33</strain>
    </source>
</reference>
<feature type="region of interest" description="Disordered" evidence="1">
    <location>
        <begin position="27"/>
        <end position="91"/>
    </location>
</feature>
<feature type="chain" id="PRO_5038429651" evidence="2">
    <location>
        <begin position="24"/>
        <end position="177"/>
    </location>
</feature>
<gene>
    <name evidence="4" type="ORF">J4G33_02670</name>
</gene>
<dbReference type="InterPro" id="IPR018911">
    <property type="entry name" value="Gmad2_Ig-like_dom"/>
</dbReference>
<keyword evidence="2" id="KW-0732">Signal</keyword>
<dbReference type="Pfam" id="PF10648">
    <property type="entry name" value="Gmad2"/>
    <property type="match status" value="1"/>
</dbReference>
<evidence type="ECO:0000313" key="4">
    <source>
        <dbReference type="EMBL" id="MBO1750700.1"/>
    </source>
</evidence>
<keyword evidence="5" id="KW-1185">Reference proteome</keyword>
<feature type="compositionally biased region" description="Low complexity" evidence="1">
    <location>
        <begin position="27"/>
        <end position="46"/>
    </location>
</feature>
<name>A0A939RTZ4_9CELL</name>
<feature type="signal peptide" evidence="2">
    <location>
        <begin position="1"/>
        <end position="23"/>
    </location>
</feature>
<evidence type="ECO:0000256" key="1">
    <source>
        <dbReference type="SAM" id="MobiDB-lite"/>
    </source>
</evidence>
<dbReference type="PROSITE" id="PS51257">
    <property type="entry name" value="PROKAR_LIPOPROTEIN"/>
    <property type="match status" value="1"/>
</dbReference>
<dbReference type="RefSeq" id="WP_208054321.1">
    <property type="nucleotide sequence ID" value="NZ_JAGEMK010000001.1"/>
</dbReference>
<evidence type="ECO:0000313" key="5">
    <source>
        <dbReference type="Proteomes" id="UP000664209"/>
    </source>
</evidence>
<protein>
    <submittedName>
        <fullName evidence="4">Gmad2 immunoglobulin-like domain-containing protein</fullName>
    </submittedName>
</protein>
<sequence>MAPARPRALRALVTGGAVVLLLAACQTGSEEVAPSEPVPPTATEEPAQSPDPTPEPSGSAPEPSAEEGANTLTNGDNSILEPAPGAVLTGPDVTVSGEGTAFEANLNYHVLRTGTEEVVGEIGYTMAGANGEIGPWEIALTLDPGTYTVQVWEPNASDGEGEAGPFINLVEVTFTVE</sequence>
<dbReference type="Proteomes" id="UP000664209">
    <property type="component" value="Unassembled WGS sequence"/>
</dbReference>
<feature type="compositionally biased region" description="Low complexity" evidence="1">
    <location>
        <begin position="56"/>
        <end position="69"/>
    </location>
</feature>
<accession>A0A939RTZ4</accession>
<proteinExistence type="predicted"/>
<evidence type="ECO:0000259" key="3">
    <source>
        <dbReference type="Pfam" id="PF10648"/>
    </source>
</evidence>
<dbReference type="EMBL" id="JAGEMK010000001">
    <property type="protein sequence ID" value="MBO1750700.1"/>
    <property type="molecule type" value="Genomic_DNA"/>
</dbReference>
<feature type="domain" description="Bacterial spore germination immunoglobulin-like" evidence="3">
    <location>
        <begin position="79"/>
        <end position="160"/>
    </location>
</feature>
<dbReference type="AlphaFoldDB" id="A0A939RTZ4"/>